<name>A0A7S4LEY6_9EUGL</name>
<accession>A0A7S4LEY6</accession>
<dbReference type="AlphaFoldDB" id="A0A7S4LEY6"/>
<proteinExistence type="predicted"/>
<sequence length="128" mass="14278">MTHLLPGGGVPRVHGARSPVPPRLPLPDNERAVYIEFCEEAFWRTMDPLRQTLPGPGVLVLIYTTPENVTISAVENQLQKPQWVSARGPMTLLLMEQEGVQNLFGPLWPMFNQCVMCRPRGDTSTVPS</sequence>
<evidence type="ECO:0000313" key="2">
    <source>
        <dbReference type="EMBL" id="CAE0824927.1"/>
    </source>
</evidence>
<dbReference type="EMBL" id="HBJA01104828">
    <property type="protein sequence ID" value="CAE0824927.1"/>
    <property type="molecule type" value="Transcribed_RNA"/>
</dbReference>
<feature type="region of interest" description="Disordered" evidence="1">
    <location>
        <begin position="1"/>
        <end position="22"/>
    </location>
</feature>
<protein>
    <submittedName>
        <fullName evidence="2">Uncharacterized protein</fullName>
    </submittedName>
</protein>
<gene>
    <name evidence="2" type="ORF">EGYM00163_LOCUS36170</name>
</gene>
<feature type="compositionally biased region" description="Gly residues" evidence="1">
    <location>
        <begin position="1"/>
        <end position="10"/>
    </location>
</feature>
<organism evidence="2">
    <name type="scientific">Eutreptiella gymnastica</name>
    <dbReference type="NCBI Taxonomy" id="73025"/>
    <lineage>
        <taxon>Eukaryota</taxon>
        <taxon>Discoba</taxon>
        <taxon>Euglenozoa</taxon>
        <taxon>Euglenida</taxon>
        <taxon>Spirocuta</taxon>
        <taxon>Euglenophyceae</taxon>
        <taxon>Eutreptiales</taxon>
        <taxon>Eutreptiaceae</taxon>
        <taxon>Eutreptiella</taxon>
    </lineage>
</organism>
<reference evidence="2" key="1">
    <citation type="submission" date="2021-01" db="EMBL/GenBank/DDBJ databases">
        <authorList>
            <person name="Corre E."/>
            <person name="Pelletier E."/>
            <person name="Niang G."/>
            <person name="Scheremetjew M."/>
            <person name="Finn R."/>
            <person name="Kale V."/>
            <person name="Holt S."/>
            <person name="Cochrane G."/>
            <person name="Meng A."/>
            <person name="Brown T."/>
            <person name="Cohen L."/>
        </authorList>
    </citation>
    <scope>NUCLEOTIDE SEQUENCE</scope>
    <source>
        <strain evidence="2">CCMP1594</strain>
    </source>
</reference>
<evidence type="ECO:0000256" key="1">
    <source>
        <dbReference type="SAM" id="MobiDB-lite"/>
    </source>
</evidence>